<evidence type="ECO:0000259" key="2">
    <source>
        <dbReference type="Pfam" id="PF04909"/>
    </source>
</evidence>
<dbReference type="InterPro" id="IPR006680">
    <property type="entry name" value="Amidohydro-rel"/>
</dbReference>
<keyword evidence="1" id="KW-0456">Lyase</keyword>
<protein>
    <recommendedName>
        <fullName evidence="2">Amidohydrolase-related domain-containing protein</fullName>
    </recommendedName>
</protein>
<gene>
    <name evidence="3" type="ORF">GCM10009765_80020</name>
</gene>
<sequence length="253" mass="27741">MKNHPVIDVHAHWGPWFFAMDIGSDSENLRVMDEWGITLQVVSASEAVTYDAPGGNAKLARVLEKQPRLRGYVVCNPNDLATCEADLRRFLPLDSFVGVKIHTGYPRREITSPQMRDLFALMNNFDAVVLIHSWGPDVLDLARLVDTNPRLRVIAAHMGADRWDLAAQAARDRDRLYLEPSGSVTDAGQVAYVAARVRPEQLLFGTDATLIDPAVSFGLVQDAGLTPAVAEAMYWRNAAELFGLGGAVQAVSS</sequence>
<evidence type="ECO:0000313" key="3">
    <source>
        <dbReference type="EMBL" id="GAA1719665.1"/>
    </source>
</evidence>
<feature type="domain" description="Amidohydrolase-related" evidence="2">
    <location>
        <begin position="7"/>
        <end position="244"/>
    </location>
</feature>
<dbReference type="EMBL" id="BAAANY010000043">
    <property type="protein sequence ID" value="GAA1719665.1"/>
    <property type="molecule type" value="Genomic_DNA"/>
</dbReference>
<keyword evidence="4" id="KW-1185">Reference proteome</keyword>
<reference evidence="3 4" key="1">
    <citation type="journal article" date="2019" name="Int. J. Syst. Evol. Microbiol.">
        <title>The Global Catalogue of Microorganisms (GCM) 10K type strain sequencing project: providing services to taxonomists for standard genome sequencing and annotation.</title>
        <authorList>
            <consortium name="The Broad Institute Genomics Platform"/>
            <consortium name="The Broad Institute Genome Sequencing Center for Infectious Disease"/>
            <person name="Wu L."/>
            <person name="Ma J."/>
        </authorList>
    </citation>
    <scope>NUCLEOTIDE SEQUENCE [LARGE SCALE GENOMIC DNA]</scope>
    <source>
        <strain evidence="3 4">JCM 14718</strain>
    </source>
</reference>
<organism evidence="3 4">
    <name type="scientific">Fodinicola feengrottensis</name>
    <dbReference type="NCBI Taxonomy" id="435914"/>
    <lineage>
        <taxon>Bacteria</taxon>
        <taxon>Bacillati</taxon>
        <taxon>Actinomycetota</taxon>
        <taxon>Actinomycetes</taxon>
        <taxon>Mycobacteriales</taxon>
        <taxon>Fodinicola</taxon>
    </lineage>
</organism>
<evidence type="ECO:0000256" key="1">
    <source>
        <dbReference type="ARBA" id="ARBA00023239"/>
    </source>
</evidence>
<accession>A0ABN2J7M6</accession>
<name>A0ABN2J7M6_9ACTN</name>
<dbReference type="PANTHER" id="PTHR21240">
    <property type="entry name" value="2-AMINO-3-CARBOXYLMUCONATE-6-SEMIALDEHYDE DECARBOXYLASE"/>
    <property type="match status" value="1"/>
</dbReference>
<proteinExistence type="predicted"/>
<comment type="caution">
    <text evidence="3">The sequence shown here is derived from an EMBL/GenBank/DDBJ whole genome shotgun (WGS) entry which is preliminary data.</text>
</comment>
<dbReference type="Gene3D" id="3.20.20.140">
    <property type="entry name" value="Metal-dependent hydrolases"/>
    <property type="match status" value="1"/>
</dbReference>
<dbReference type="Proteomes" id="UP001500618">
    <property type="component" value="Unassembled WGS sequence"/>
</dbReference>
<dbReference type="RefSeq" id="WP_344315204.1">
    <property type="nucleotide sequence ID" value="NZ_BAAANY010000043.1"/>
</dbReference>
<dbReference type="InterPro" id="IPR032465">
    <property type="entry name" value="ACMSD"/>
</dbReference>
<evidence type="ECO:0000313" key="4">
    <source>
        <dbReference type="Proteomes" id="UP001500618"/>
    </source>
</evidence>
<dbReference type="PANTHER" id="PTHR21240:SF28">
    <property type="entry name" value="ISO-OROTATE DECARBOXYLASE (EUROFUNG)"/>
    <property type="match status" value="1"/>
</dbReference>
<dbReference type="InterPro" id="IPR032466">
    <property type="entry name" value="Metal_Hydrolase"/>
</dbReference>
<dbReference type="Pfam" id="PF04909">
    <property type="entry name" value="Amidohydro_2"/>
    <property type="match status" value="1"/>
</dbReference>
<dbReference type="SUPFAM" id="SSF51556">
    <property type="entry name" value="Metallo-dependent hydrolases"/>
    <property type="match status" value="1"/>
</dbReference>